<dbReference type="Proteomes" id="UP001234178">
    <property type="component" value="Unassembled WGS sequence"/>
</dbReference>
<dbReference type="EMBL" id="JAOYFB010000004">
    <property type="protein sequence ID" value="KAK4012881.1"/>
    <property type="molecule type" value="Genomic_DNA"/>
</dbReference>
<feature type="chain" id="PRO_5045437078" description="Secreted protein" evidence="1">
    <location>
        <begin position="24"/>
        <end position="82"/>
    </location>
</feature>
<comment type="caution">
    <text evidence="2">The sequence shown here is derived from an EMBL/GenBank/DDBJ whole genome shotgun (WGS) entry which is preliminary data.</text>
</comment>
<feature type="signal peptide" evidence="1">
    <location>
        <begin position="1"/>
        <end position="23"/>
    </location>
</feature>
<evidence type="ECO:0008006" key="4">
    <source>
        <dbReference type="Google" id="ProtNLM"/>
    </source>
</evidence>
<sequence length="82" mass="9095">MLTNLMNMSGWLWLVVVQYGGLAVERFLSIQATAVRSQNTRIGVAQHPGCFLAEDNQVCRSFSHYSSIAESSFCKGLLKGRL</sequence>
<keyword evidence="1" id="KW-0732">Signal</keyword>
<reference evidence="2 3" key="1">
    <citation type="journal article" date="2023" name="Nucleic Acids Res.">
        <title>The hologenome of Daphnia magna reveals possible DNA methylation and microbiome-mediated evolution of the host genome.</title>
        <authorList>
            <person name="Chaturvedi A."/>
            <person name="Li X."/>
            <person name="Dhandapani V."/>
            <person name="Marshall H."/>
            <person name="Kissane S."/>
            <person name="Cuenca-Cambronero M."/>
            <person name="Asole G."/>
            <person name="Calvet F."/>
            <person name="Ruiz-Romero M."/>
            <person name="Marangio P."/>
            <person name="Guigo R."/>
            <person name="Rago D."/>
            <person name="Mirbahai L."/>
            <person name="Eastwood N."/>
            <person name="Colbourne J.K."/>
            <person name="Zhou J."/>
            <person name="Mallon E."/>
            <person name="Orsini L."/>
        </authorList>
    </citation>
    <scope>NUCLEOTIDE SEQUENCE [LARGE SCALE GENOMIC DNA]</scope>
    <source>
        <strain evidence="2">LRV0_1</strain>
    </source>
</reference>
<accession>A0ABQ9ZIZ7</accession>
<name>A0ABQ9ZIZ7_9CRUS</name>
<evidence type="ECO:0000256" key="1">
    <source>
        <dbReference type="SAM" id="SignalP"/>
    </source>
</evidence>
<evidence type="ECO:0000313" key="2">
    <source>
        <dbReference type="EMBL" id="KAK4012881.1"/>
    </source>
</evidence>
<proteinExistence type="predicted"/>
<protein>
    <recommendedName>
        <fullName evidence="4">Secreted protein</fullName>
    </recommendedName>
</protein>
<gene>
    <name evidence="2" type="ORF">OUZ56_025131</name>
</gene>
<keyword evidence="3" id="KW-1185">Reference proteome</keyword>
<evidence type="ECO:0000313" key="3">
    <source>
        <dbReference type="Proteomes" id="UP001234178"/>
    </source>
</evidence>
<organism evidence="2 3">
    <name type="scientific">Daphnia magna</name>
    <dbReference type="NCBI Taxonomy" id="35525"/>
    <lineage>
        <taxon>Eukaryota</taxon>
        <taxon>Metazoa</taxon>
        <taxon>Ecdysozoa</taxon>
        <taxon>Arthropoda</taxon>
        <taxon>Crustacea</taxon>
        <taxon>Branchiopoda</taxon>
        <taxon>Diplostraca</taxon>
        <taxon>Cladocera</taxon>
        <taxon>Anomopoda</taxon>
        <taxon>Daphniidae</taxon>
        <taxon>Daphnia</taxon>
    </lineage>
</organism>